<dbReference type="Pfam" id="PF10592">
    <property type="entry name" value="AIPR"/>
    <property type="match status" value="1"/>
</dbReference>
<keyword evidence="3" id="KW-1185">Reference proteome</keyword>
<name>A0A1R4GY78_9GAMM</name>
<accession>A0A1R4GY78</accession>
<reference evidence="2 3" key="1">
    <citation type="submission" date="2017-02" db="EMBL/GenBank/DDBJ databases">
        <authorList>
            <person name="Peterson S.W."/>
        </authorList>
    </citation>
    <scope>NUCLEOTIDE SEQUENCE [LARGE SCALE GENOMIC DNA]</scope>
    <source>
        <strain evidence="2">Psychrobacter_piechaudii</strain>
    </source>
</reference>
<evidence type="ECO:0000313" key="2">
    <source>
        <dbReference type="EMBL" id="SJM73121.1"/>
    </source>
</evidence>
<dbReference type="STRING" id="1945521.A1232T_02327"/>
<gene>
    <name evidence="2" type="ORF">A1232T_02327</name>
</gene>
<dbReference type="RefSeq" id="WP_077452106.1">
    <property type="nucleotide sequence ID" value="NZ_FUGE01000265.1"/>
</dbReference>
<sequence length="472" mass="54796">MAQTVSDFQFNKIGSFNKNLRRIYSEKYDDAVEDENSIQLVLFINTNKDERYQDEILQHLSKVEALENFDISIFYRNQVEEHIKSFENGQRFVSEGKVDIYKDHGYIKNGTNGLLVNTSALSVRNLYDKFRDDGLFEQNFRYFVRNKKIDDQINESLKKKRDKFWFLNNGIIIGCKDFYLDGDNIKLEDFSIINGCQTTTILGSYKGSNEDLDFPIPCKIVKPDQPGEDYFNRFIAEIAEASNSQKPISDRDLKSNYPEQRQLQSDLKAEDPKIYMEIKRGEGILRKKNLKPWQKVKNNTLGQLVLSVLLQRPGTARSSKKKIFSDRATYNSIFKRKHDKATIVDILQLSDYYDNFVKSTPLNEKASNIAKNGKFCVLAIIGFLIKYRRGAIDIKLDSNNNEWVSEVTSDTLSGPLFDPDRPDNYIKPLNSLFNDIVMFLSSLYDSRGETETSVTNFFKTDKKYFTIILYQF</sequence>
<proteinExistence type="predicted"/>
<evidence type="ECO:0000313" key="3">
    <source>
        <dbReference type="Proteomes" id="UP000188357"/>
    </source>
</evidence>
<feature type="domain" description="Abortive phage infection protein C-terminal" evidence="1">
    <location>
        <begin position="136"/>
        <end position="374"/>
    </location>
</feature>
<dbReference type="OrthoDB" id="9806213at2"/>
<dbReference type="Proteomes" id="UP000188357">
    <property type="component" value="Unassembled WGS sequence"/>
</dbReference>
<dbReference type="EMBL" id="FUGE01000265">
    <property type="protein sequence ID" value="SJM73121.1"/>
    <property type="molecule type" value="Genomic_DNA"/>
</dbReference>
<evidence type="ECO:0000259" key="1">
    <source>
        <dbReference type="Pfam" id="PF10592"/>
    </source>
</evidence>
<dbReference type="InterPro" id="IPR018891">
    <property type="entry name" value="AIPR_C"/>
</dbReference>
<organism evidence="2 3">
    <name type="scientific">Psychrobacter piechaudii</name>
    <dbReference type="NCBI Taxonomy" id="1945521"/>
    <lineage>
        <taxon>Bacteria</taxon>
        <taxon>Pseudomonadati</taxon>
        <taxon>Pseudomonadota</taxon>
        <taxon>Gammaproteobacteria</taxon>
        <taxon>Moraxellales</taxon>
        <taxon>Moraxellaceae</taxon>
        <taxon>Psychrobacter</taxon>
    </lineage>
</organism>
<dbReference type="AlphaFoldDB" id="A0A1R4GY78"/>
<protein>
    <submittedName>
        <fullName evidence="2">AIPR protein</fullName>
    </submittedName>
</protein>